<feature type="region of interest" description="Disordered" evidence="1">
    <location>
        <begin position="110"/>
        <end position="129"/>
    </location>
</feature>
<name>A0A5B7CGD1_PORTR</name>
<proteinExistence type="predicted"/>
<evidence type="ECO:0000313" key="3">
    <source>
        <dbReference type="Proteomes" id="UP000324222"/>
    </source>
</evidence>
<accession>A0A5B7CGD1</accession>
<sequence length="129" mass="14268">MKTQFLHLTSFLHYSSIYQAPSLPPSFVWSNSLLPLINIPNSPSSFACLIGLVCHSSLPVPHHPYTPIHYFLAFKTIYSRFPNSVPFPLRLSRLGCHHLPPPAPTHIPGCSSVPQPSGNSPGHRSNPYC</sequence>
<protein>
    <submittedName>
        <fullName evidence="2">Uncharacterized protein</fullName>
    </submittedName>
</protein>
<dbReference type="Proteomes" id="UP000324222">
    <property type="component" value="Unassembled WGS sequence"/>
</dbReference>
<evidence type="ECO:0000256" key="1">
    <source>
        <dbReference type="SAM" id="MobiDB-lite"/>
    </source>
</evidence>
<gene>
    <name evidence="2" type="ORF">E2C01_001306</name>
</gene>
<keyword evidence="3" id="KW-1185">Reference proteome</keyword>
<dbReference type="AlphaFoldDB" id="A0A5B7CGD1"/>
<evidence type="ECO:0000313" key="2">
    <source>
        <dbReference type="EMBL" id="MPC08712.1"/>
    </source>
</evidence>
<dbReference type="EMBL" id="VSRR010000041">
    <property type="protein sequence ID" value="MPC08712.1"/>
    <property type="molecule type" value="Genomic_DNA"/>
</dbReference>
<reference evidence="2 3" key="1">
    <citation type="submission" date="2019-05" db="EMBL/GenBank/DDBJ databases">
        <title>Another draft genome of Portunus trituberculatus and its Hox gene families provides insights of decapod evolution.</title>
        <authorList>
            <person name="Jeong J.-H."/>
            <person name="Song I."/>
            <person name="Kim S."/>
            <person name="Choi T."/>
            <person name="Kim D."/>
            <person name="Ryu S."/>
            <person name="Kim W."/>
        </authorList>
    </citation>
    <scope>NUCLEOTIDE SEQUENCE [LARGE SCALE GENOMIC DNA]</scope>
    <source>
        <tissue evidence="2">Muscle</tissue>
    </source>
</reference>
<comment type="caution">
    <text evidence="2">The sequence shown here is derived from an EMBL/GenBank/DDBJ whole genome shotgun (WGS) entry which is preliminary data.</text>
</comment>
<feature type="compositionally biased region" description="Polar residues" evidence="1">
    <location>
        <begin position="112"/>
        <end position="129"/>
    </location>
</feature>
<organism evidence="2 3">
    <name type="scientific">Portunus trituberculatus</name>
    <name type="common">Swimming crab</name>
    <name type="synonym">Neptunus trituberculatus</name>
    <dbReference type="NCBI Taxonomy" id="210409"/>
    <lineage>
        <taxon>Eukaryota</taxon>
        <taxon>Metazoa</taxon>
        <taxon>Ecdysozoa</taxon>
        <taxon>Arthropoda</taxon>
        <taxon>Crustacea</taxon>
        <taxon>Multicrustacea</taxon>
        <taxon>Malacostraca</taxon>
        <taxon>Eumalacostraca</taxon>
        <taxon>Eucarida</taxon>
        <taxon>Decapoda</taxon>
        <taxon>Pleocyemata</taxon>
        <taxon>Brachyura</taxon>
        <taxon>Eubrachyura</taxon>
        <taxon>Portunoidea</taxon>
        <taxon>Portunidae</taxon>
        <taxon>Portuninae</taxon>
        <taxon>Portunus</taxon>
    </lineage>
</organism>